<evidence type="ECO:0008006" key="5">
    <source>
        <dbReference type="Google" id="ProtNLM"/>
    </source>
</evidence>
<name>A0A9Q1ER74_SYNKA</name>
<keyword evidence="4" id="KW-1185">Reference proteome</keyword>
<protein>
    <recommendedName>
        <fullName evidence="5">Secreted protein</fullName>
    </recommendedName>
</protein>
<feature type="region of interest" description="Disordered" evidence="1">
    <location>
        <begin position="56"/>
        <end position="77"/>
    </location>
</feature>
<feature type="signal peptide" evidence="2">
    <location>
        <begin position="1"/>
        <end position="16"/>
    </location>
</feature>
<accession>A0A9Q1ER74</accession>
<organism evidence="3 4">
    <name type="scientific">Synaphobranchus kaupii</name>
    <name type="common">Kaup's arrowtooth eel</name>
    <dbReference type="NCBI Taxonomy" id="118154"/>
    <lineage>
        <taxon>Eukaryota</taxon>
        <taxon>Metazoa</taxon>
        <taxon>Chordata</taxon>
        <taxon>Craniata</taxon>
        <taxon>Vertebrata</taxon>
        <taxon>Euteleostomi</taxon>
        <taxon>Actinopterygii</taxon>
        <taxon>Neopterygii</taxon>
        <taxon>Teleostei</taxon>
        <taxon>Anguilliformes</taxon>
        <taxon>Synaphobranchidae</taxon>
        <taxon>Synaphobranchus</taxon>
    </lineage>
</organism>
<sequence>MVLVVIVFGAVVLAQAAMVTDGARGKTRPEALQREARLSGGKTRWALKAGLERDRHRSMDRVSTTSPPGLIDRPFGSTVGKALQEPFSSTLIPS</sequence>
<evidence type="ECO:0000313" key="3">
    <source>
        <dbReference type="EMBL" id="KAJ8343485.1"/>
    </source>
</evidence>
<comment type="caution">
    <text evidence="3">The sequence shown here is derived from an EMBL/GenBank/DDBJ whole genome shotgun (WGS) entry which is preliminary data.</text>
</comment>
<dbReference type="AlphaFoldDB" id="A0A9Q1ER74"/>
<dbReference type="EMBL" id="JAINUF010000013">
    <property type="protein sequence ID" value="KAJ8343485.1"/>
    <property type="molecule type" value="Genomic_DNA"/>
</dbReference>
<evidence type="ECO:0000256" key="2">
    <source>
        <dbReference type="SAM" id="SignalP"/>
    </source>
</evidence>
<evidence type="ECO:0000256" key="1">
    <source>
        <dbReference type="SAM" id="MobiDB-lite"/>
    </source>
</evidence>
<gene>
    <name evidence="3" type="ORF">SKAU_G00308140</name>
</gene>
<feature type="chain" id="PRO_5040107695" description="Secreted protein" evidence="2">
    <location>
        <begin position="17"/>
        <end position="94"/>
    </location>
</feature>
<reference evidence="3" key="1">
    <citation type="journal article" date="2023" name="Science">
        <title>Genome structures resolve the early diversification of teleost fishes.</title>
        <authorList>
            <person name="Parey E."/>
            <person name="Louis A."/>
            <person name="Montfort J."/>
            <person name="Bouchez O."/>
            <person name="Roques C."/>
            <person name="Iampietro C."/>
            <person name="Lluch J."/>
            <person name="Castinel A."/>
            <person name="Donnadieu C."/>
            <person name="Desvignes T."/>
            <person name="Floi Bucao C."/>
            <person name="Jouanno E."/>
            <person name="Wen M."/>
            <person name="Mejri S."/>
            <person name="Dirks R."/>
            <person name="Jansen H."/>
            <person name="Henkel C."/>
            <person name="Chen W.J."/>
            <person name="Zahm M."/>
            <person name="Cabau C."/>
            <person name="Klopp C."/>
            <person name="Thompson A.W."/>
            <person name="Robinson-Rechavi M."/>
            <person name="Braasch I."/>
            <person name="Lecointre G."/>
            <person name="Bobe J."/>
            <person name="Postlethwait J.H."/>
            <person name="Berthelot C."/>
            <person name="Roest Crollius H."/>
            <person name="Guiguen Y."/>
        </authorList>
    </citation>
    <scope>NUCLEOTIDE SEQUENCE</scope>
    <source>
        <strain evidence="3">WJC10195</strain>
    </source>
</reference>
<dbReference type="Proteomes" id="UP001152622">
    <property type="component" value="Chromosome 13"/>
</dbReference>
<evidence type="ECO:0000313" key="4">
    <source>
        <dbReference type="Proteomes" id="UP001152622"/>
    </source>
</evidence>
<proteinExistence type="predicted"/>
<keyword evidence="2" id="KW-0732">Signal</keyword>